<dbReference type="InterPro" id="IPR037232">
    <property type="entry name" value="NADH_quin_OxRdtase_su_C/D-like"/>
</dbReference>
<sequence length="149" mass="17276">MINNIYNKIYSPPKFVLVEEIGKNLEFILKDKIKDIFKAGQDLLIEVSKENLYQLLKELKENPELKVNGFQSVATYKISKKNFLIINLTSFVNNFSVLIKIEISGRELENGCTEIVNVLGEFYEPVNFYRDRSKLISENSDIKIFCQSL</sequence>
<protein>
    <recommendedName>
        <fullName evidence="2">NADH:ubiquinone oxidoreductase 30kDa subunit domain-containing protein</fullName>
    </recommendedName>
</protein>
<evidence type="ECO:0000313" key="1">
    <source>
        <dbReference type="EMBL" id="GAG55839.1"/>
    </source>
</evidence>
<organism evidence="1">
    <name type="scientific">marine sediment metagenome</name>
    <dbReference type="NCBI Taxonomy" id="412755"/>
    <lineage>
        <taxon>unclassified sequences</taxon>
        <taxon>metagenomes</taxon>
        <taxon>ecological metagenomes</taxon>
    </lineage>
</organism>
<gene>
    <name evidence="1" type="ORF">S01H4_16621</name>
</gene>
<accession>X0YIF9</accession>
<evidence type="ECO:0008006" key="2">
    <source>
        <dbReference type="Google" id="ProtNLM"/>
    </source>
</evidence>
<reference evidence="1" key="1">
    <citation type="journal article" date="2014" name="Front. Microbiol.">
        <title>High frequency of phylogenetically diverse reductive dehalogenase-homologous genes in deep subseafloor sedimentary metagenomes.</title>
        <authorList>
            <person name="Kawai M."/>
            <person name="Futagami T."/>
            <person name="Toyoda A."/>
            <person name="Takaki Y."/>
            <person name="Nishi S."/>
            <person name="Hori S."/>
            <person name="Arai W."/>
            <person name="Tsubouchi T."/>
            <person name="Morono Y."/>
            <person name="Uchiyama I."/>
            <person name="Ito T."/>
            <person name="Fujiyama A."/>
            <person name="Inagaki F."/>
            <person name="Takami H."/>
        </authorList>
    </citation>
    <scope>NUCLEOTIDE SEQUENCE</scope>
    <source>
        <strain evidence="1">Expedition CK06-06</strain>
    </source>
</reference>
<name>X0YIF9_9ZZZZ</name>
<dbReference type="Gene3D" id="3.30.460.80">
    <property type="entry name" value="NADH:ubiquinone oxidoreductase, 30kDa subunit"/>
    <property type="match status" value="1"/>
</dbReference>
<proteinExistence type="predicted"/>
<comment type="caution">
    <text evidence="1">The sequence shown here is derived from an EMBL/GenBank/DDBJ whole genome shotgun (WGS) entry which is preliminary data.</text>
</comment>
<dbReference type="EMBL" id="BART01007293">
    <property type="protein sequence ID" value="GAG55839.1"/>
    <property type="molecule type" value="Genomic_DNA"/>
</dbReference>
<dbReference type="AlphaFoldDB" id="X0YIF9"/>